<gene>
    <name evidence="2" type="ORF">CCACVL1_29761</name>
</gene>
<protein>
    <submittedName>
        <fullName evidence="2">Uncharacterized protein</fullName>
    </submittedName>
</protein>
<organism evidence="2 3">
    <name type="scientific">Corchorus capsularis</name>
    <name type="common">Jute</name>
    <dbReference type="NCBI Taxonomy" id="210143"/>
    <lineage>
        <taxon>Eukaryota</taxon>
        <taxon>Viridiplantae</taxon>
        <taxon>Streptophyta</taxon>
        <taxon>Embryophyta</taxon>
        <taxon>Tracheophyta</taxon>
        <taxon>Spermatophyta</taxon>
        <taxon>Magnoliopsida</taxon>
        <taxon>eudicotyledons</taxon>
        <taxon>Gunneridae</taxon>
        <taxon>Pentapetalae</taxon>
        <taxon>rosids</taxon>
        <taxon>malvids</taxon>
        <taxon>Malvales</taxon>
        <taxon>Malvaceae</taxon>
        <taxon>Grewioideae</taxon>
        <taxon>Apeibeae</taxon>
        <taxon>Corchorus</taxon>
    </lineage>
</organism>
<dbReference type="OrthoDB" id="10407123at2759"/>
<feature type="region of interest" description="Disordered" evidence="1">
    <location>
        <begin position="1"/>
        <end position="21"/>
    </location>
</feature>
<evidence type="ECO:0000256" key="1">
    <source>
        <dbReference type="SAM" id="MobiDB-lite"/>
    </source>
</evidence>
<evidence type="ECO:0000313" key="2">
    <source>
        <dbReference type="EMBL" id="OMO51503.1"/>
    </source>
</evidence>
<dbReference type="EMBL" id="AWWV01015782">
    <property type="protein sequence ID" value="OMO51503.1"/>
    <property type="molecule type" value="Genomic_DNA"/>
</dbReference>
<proteinExistence type="predicted"/>
<name>A0A1R3G0A7_COCAP</name>
<keyword evidence="3" id="KW-1185">Reference proteome</keyword>
<accession>A0A1R3G0A7</accession>
<comment type="caution">
    <text evidence="2">The sequence shown here is derived from an EMBL/GenBank/DDBJ whole genome shotgun (WGS) entry which is preliminary data.</text>
</comment>
<reference evidence="2 3" key="1">
    <citation type="submission" date="2013-09" db="EMBL/GenBank/DDBJ databases">
        <title>Corchorus capsularis genome sequencing.</title>
        <authorList>
            <person name="Alam M."/>
            <person name="Haque M.S."/>
            <person name="Islam M.S."/>
            <person name="Emdad E.M."/>
            <person name="Islam M.M."/>
            <person name="Ahmed B."/>
            <person name="Halim A."/>
            <person name="Hossen Q.M.M."/>
            <person name="Hossain M.Z."/>
            <person name="Ahmed R."/>
            <person name="Khan M.M."/>
            <person name="Islam R."/>
            <person name="Rashid M.M."/>
            <person name="Khan S.A."/>
            <person name="Rahman M.S."/>
            <person name="Alam M."/>
        </authorList>
    </citation>
    <scope>NUCLEOTIDE SEQUENCE [LARGE SCALE GENOMIC DNA]</scope>
    <source>
        <strain evidence="3">cv. CVL-1</strain>
        <tissue evidence="2">Whole seedling</tissue>
    </source>
</reference>
<dbReference type="AlphaFoldDB" id="A0A1R3G0A7"/>
<sequence>MAALTPFKGSNAKPTGKCGAKGGHHDLKDLAAFAFGASLT</sequence>
<dbReference type="Proteomes" id="UP000188268">
    <property type="component" value="Unassembled WGS sequence"/>
</dbReference>
<dbReference type="Gramene" id="OMO51503">
    <property type="protein sequence ID" value="OMO51503"/>
    <property type="gene ID" value="CCACVL1_29761"/>
</dbReference>
<evidence type="ECO:0000313" key="3">
    <source>
        <dbReference type="Proteomes" id="UP000188268"/>
    </source>
</evidence>